<dbReference type="Proteomes" id="UP000777265">
    <property type="component" value="Unassembled WGS sequence"/>
</dbReference>
<dbReference type="InterPro" id="IPR051199">
    <property type="entry name" value="LPS_LOS_Heptosyltrfase"/>
</dbReference>
<dbReference type="PANTHER" id="PTHR30160">
    <property type="entry name" value="TETRAACYLDISACCHARIDE 4'-KINASE-RELATED"/>
    <property type="match status" value="1"/>
</dbReference>
<dbReference type="AlphaFoldDB" id="A0A971M1U7"/>
<keyword evidence="2" id="KW-0808">Transferase</keyword>
<reference evidence="3" key="1">
    <citation type="journal article" date="2020" name="Biotechnol. Biofuels">
        <title>New insights from the biogas microbiome by comprehensive genome-resolved metagenomics of nearly 1600 species originating from multiple anaerobic digesters.</title>
        <authorList>
            <person name="Campanaro S."/>
            <person name="Treu L."/>
            <person name="Rodriguez-R L.M."/>
            <person name="Kovalovszki A."/>
            <person name="Ziels R.M."/>
            <person name="Maus I."/>
            <person name="Zhu X."/>
            <person name="Kougias P.G."/>
            <person name="Basile A."/>
            <person name="Luo G."/>
            <person name="Schluter A."/>
            <person name="Konstantinidis K.T."/>
            <person name="Angelidaki I."/>
        </authorList>
    </citation>
    <scope>NUCLEOTIDE SEQUENCE</scope>
    <source>
        <strain evidence="3">AS06rmzACSIP_7</strain>
    </source>
</reference>
<dbReference type="Pfam" id="PF01075">
    <property type="entry name" value="Glyco_transf_9"/>
    <property type="match status" value="1"/>
</dbReference>
<evidence type="ECO:0000256" key="1">
    <source>
        <dbReference type="ARBA" id="ARBA00022676"/>
    </source>
</evidence>
<dbReference type="PANTHER" id="PTHR30160:SF1">
    <property type="entry name" value="LIPOPOLYSACCHARIDE 1,2-N-ACETYLGLUCOSAMINETRANSFERASE-RELATED"/>
    <property type="match status" value="1"/>
</dbReference>
<comment type="caution">
    <text evidence="3">The sequence shown here is derived from an EMBL/GenBank/DDBJ whole genome shotgun (WGS) entry which is preliminary data.</text>
</comment>
<dbReference type="CDD" id="cd03789">
    <property type="entry name" value="GT9_LPS_heptosyltransferase"/>
    <property type="match status" value="1"/>
</dbReference>
<reference evidence="3" key="2">
    <citation type="submission" date="2020-01" db="EMBL/GenBank/DDBJ databases">
        <authorList>
            <person name="Campanaro S."/>
        </authorList>
    </citation>
    <scope>NUCLEOTIDE SEQUENCE</scope>
    <source>
        <strain evidence="3">AS06rmzACSIP_7</strain>
    </source>
</reference>
<evidence type="ECO:0000256" key="2">
    <source>
        <dbReference type="ARBA" id="ARBA00022679"/>
    </source>
</evidence>
<dbReference type="InterPro" id="IPR002201">
    <property type="entry name" value="Glyco_trans_9"/>
</dbReference>
<dbReference type="GO" id="GO:0008713">
    <property type="term" value="F:ADP-heptose-lipopolysaccharide heptosyltransferase activity"/>
    <property type="evidence" value="ECO:0007669"/>
    <property type="project" value="TreeGrafter"/>
</dbReference>
<accession>A0A971M1U7</accession>
<proteinExistence type="predicted"/>
<keyword evidence="1" id="KW-0328">Glycosyltransferase</keyword>
<dbReference type="Gene3D" id="3.40.50.2000">
    <property type="entry name" value="Glycogen Phosphorylase B"/>
    <property type="match status" value="2"/>
</dbReference>
<dbReference type="GO" id="GO:0005829">
    <property type="term" value="C:cytosol"/>
    <property type="evidence" value="ECO:0007669"/>
    <property type="project" value="TreeGrafter"/>
</dbReference>
<organism evidence="3 4">
    <name type="scientific">Syntrophorhabdus aromaticivorans</name>
    <dbReference type="NCBI Taxonomy" id="328301"/>
    <lineage>
        <taxon>Bacteria</taxon>
        <taxon>Pseudomonadati</taxon>
        <taxon>Thermodesulfobacteriota</taxon>
        <taxon>Syntrophorhabdia</taxon>
        <taxon>Syntrophorhabdales</taxon>
        <taxon>Syntrophorhabdaceae</taxon>
        <taxon>Syntrophorhabdus</taxon>
    </lineage>
</organism>
<sequence>MALPVLEHDPLWDCVMEYKREKGPRGRLESVKMIRSIPHDLLIDLRSSAMPLFSRARYRPLWGLRELLIPKGMHEAERNIWCMTTLGVPVYSRRLRFFIPWESREEAARIMASKGRDRPWILLNPGAGGKKKMWPRENFVELGSRLFDALGVNLGVTGYSETEQEAAASICGSIGLERCEDFSGKHHITRLGAIVERSILFVSNDTGPLHVASAVGTPAVGLYLPQHLSRFGPWGNRHRCLSAHMKGGDSPMRSIGVDEVFNACMEILDCTDNSDQYSSKWV</sequence>
<name>A0A971M1U7_9BACT</name>
<dbReference type="EMBL" id="JAAYEE010000024">
    <property type="protein sequence ID" value="NLW34124.1"/>
    <property type="molecule type" value="Genomic_DNA"/>
</dbReference>
<dbReference type="SUPFAM" id="SSF53756">
    <property type="entry name" value="UDP-Glycosyltransferase/glycogen phosphorylase"/>
    <property type="match status" value="1"/>
</dbReference>
<protein>
    <submittedName>
        <fullName evidence="3">Glycosyltransferase family 9 protein</fullName>
    </submittedName>
</protein>
<evidence type="ECO:0000313" key="4">
    <source>
        <dbReference type="Proteomes" id="UP000777265"/>
    </source>
</evidence>
<gene>
    <name evidence="3" type="ORF">GXY80_01390</name>
</gene>
<evidence type="ECO:0000313" key="3">
    <source>
        <dbReference type="EMBL" id="NLW34124.1"/>
    </source>
</evidence>
<dbReference type="GO" id="GO:0009244">
    <property type="term" value="P:lipopolysaccharide core region biosynthetic process"/>
    <property type="evidence" value="ECO:0007669"/>
    <property type="project" value="TreeGrafter"/>
</dbReference>